<dbReference type="AlphaFoldDB" id="A0A4R6WVT3"/>
<accession>A0A4R6WVT3</accession>
<dbReference type="RefSeq" id="WP_133612186.1">
    <property type="nucleotide sequence ID" value="NZ_SNYW01000006.1"/>
</dbReference>
<dbReference type="GO" id="GO:0032259">
    <property type="term" value="P:methylation"/>
    <property type="evidence" value="ECO:0007669"/>
    <property type="project" value="UniProtKB-KW"/>
</dbReference>
<protein>
    <submittedName>
        <fullName evidence="2">Methyltransferase family protein</fullName>
    </submittedName>
</protein>
<dbReference type="PANTHER" id="PTHR43464">
    <property type="entry name" value="METHYLTRANSFERASE"/>
    <property type="match status" value="1"/>
</dbReference>
<feature type="domain" description="Methyltransferase" evidence="1">
    <location>
        <begin position="51"/>
        <end position="144"/>
    </location>
</feature>
<dbReference type="InterPro" id="IPR029063">
    <property type="entry name" value="SAM-dependent_MTases_sf"/>
</dbReference>
<gene>
    <name evidence="2" type="ORF">A8950_0682</name>
</gene>
<dbReference type="InterPro" id="IPR041698">
    <property type="entry name" value="Methyltransf_25"/>
</dbReference>
<keyword evidence="2" id="KW-0808">Transferase</keyword>
<dbReference type="GO" id="GO:0008168">
    <property type="term" value="F:methyltransferase activity"/>
    <property type="evidence" value="ECO:0007669"/>
    <property type="project" value="UniProtKB-KW"/>
</dbReference>
<dbReference type="OrthoDB" id="9787738at2"/>
<reference evidence="2 3" key="1">
    <citation type="submission" date="2019-03" db="EMBL/GenBank/DDBJ databases">
        <title>Genomic Encyclopedia of Type Strains, Phase III (KMG-III): the genomes of soil and plant-associated and newly described type strains.</title>
        <authorList>
            <person name="Whitman W."/>
        </authorList>
    </citation>
    <scope>NUCLEOTIDE SEQUENCE [LARGE SCALE GENOMIC DNA]</scope>
    <source>
        <strain evidence="2 3">CGMCC 1.7660</strain>
    </source>
</reference>
<evidence type="ECO:0000259" key="1">
    <source>
        <dbReference type="Pfam" id="PF13649"/>
    </source>
</evidence>
<organism evidence="2 3">
    <name type="scientific">Dongia mobilis</name>
    <dbReference type="NCBI Taxonomy" id="578943"/>
    <lineage>
        <taxon>Bacteria</taxon>
        <taxon>Pseudomonadati</taxon>
        <taxon>Pseudomonadota</taxon>
        <taxon>Alphaproteobacteria</taxon>
        <taxon>Rhodospirillales</taxon>
        <taxon>Dongiaceae</taxon>
        <taxon>Dongia</taxon>
    </lineage>
</organism>
<dbReference type="Gene3D" id="3.40.50.150">
    <property type="entry name" value="Vaccinia Virus protein VP39"/>
    <property type="match status" value="1"/>
</dbReference>
<dbReference type="SUPFAM" id="SSF53335">
    <property type="entry name" value="S-adenosyl-L-methionine-dependent methyltransferases"/>
    <property type="match status" value="1"/>
</dbReference>
<dbReference type="CDD" id="cd02440">
    <property type="entry name" value="AdoMet_MTases"/>
    <property type="match status" value="1"/>
</dbReference>
<dbReference type="Pfam" id="PF13649">
    <property type="entry name" value="Methyltransf_25"/>
    <property type="match status" value="1"/>
</dbReference>
<dbReference type="EMBL" id="SNYW01000006">
    <property type="protein sequence ID" value="TDQ84134.1"/>
    <property type="molecule type" value="Genomic_DNA"/>
</dbReference>
<dbReference type="Proteomes" id="UP000295783">
    <property type="component" value="Unassembled WGS sequence"/>
</dbReference>
<keyword evidence="3" id="KW-1185">Reference proteome</keyword>
<keyword evidence="2" id="KW-0489">Methyltransferase</keyword>
<comment type="caution">
    <text evidence="2">The sequence shown here is derived from an EMBL/GenBank/DDBJ whole genome shotgun (WGS) entry which is preliminary data.</text>
</comment>
<sequence length="221" mass="24107">MSAASHPLASAVGAWDRRWSLAEGREGWLEPERTVVETVAARRDLGQVVALDIGCGVGRHALALAQLGCRVTAIDGSAAGLDFARNASATAGLDIDFREGSMLELPVADGTQDYVLAWNVIYHGDADVVQHCIAEIRRVLKPGGIYQGTMLSKRNQRFGRGQEVAHDTFVIPEESDKAHPHYYCNAAELVALFDGFELLSLVDQEHGQPGNWHWHLVATRL</sequence>
<proteinExistence type="predicted"/>
<evidence type="ECO:0000313" key="2">
    <source>
        <dbReference type="EMBL" id="TDQ84134.1"/>
    </source>
</evidence>
<evidence type="ECO:0000313" key="3">
    <source>
        <dbReference type="Proteomes" id="UP000295783"/>
    </source>
</evidence>
<name>A0A4R6WVT3_9PROT</name>